<dbReference type="InterPro" id="IPR013785">
    <property type="entry name" value="Aldolase_TIM"/>
</dbReference>
<dbReference type="Gene3D" id="3.20.20.70">
    <property type="entry name" value="Aldolase class I"/>
    <property type="match status" value="1"/>
</dbReference>
<dbReference type="GO" id="GO:0005829">
    <property type="term" value="C:cytosol"/>
    <property type="evidence" value="ECO:0007669"/>
    <property type="project" value="TreeGrafter"/>
</dbReference>
<dbReference type="SUPFAM" id="SSF51569">
    <property type="entry name" value="Aldolase"/>
    <property type="match status" value="1"/>
</dbReference>
<evidence type="ECO:0000313" key="4">
    <source>
        <dbReference type="Proteomes" id="UP000540266"/>
    </source>
</evidence>
<dbReference type="EMBL" id="CP064931">
    <property type="protein sequence ID" value="QPK08022.1"/>
    <property type="molecule type" value="Genomic_DNA"/>
</dbReference>
<dbReference type="SMART" id="SM01130">
    <property type="entry name" value="DHDPS"/>
    <property type="match status" value="1"/>
</dbReference>
<keyword evidence="1 2" id="KW-0456">Lyase</keyword>
<dbReference type="GO" id="GO:0008747">
    <property type="term" value="F:N-acetylneuraminate lyase activity"/>
    <property type="evidence" value="ECO:0007669"/>
    <property type="project" value="TreeGrafter"/>
</dbReference>
<dbReference type="CDD" id="cd00408">
    <property type="entry name" value="DHDPS-like"/>
    <property type="match status" value="1"/>
</dbReference>
<dbReference type="RefSeq" id="WP_064824811.1">
    <property type="nucleotide sequence ID" value="NZ_CP013532.1"/>
</dbReference>
<name>A0A7X6IYR0_9HYPH</name>
<reference evidence="3 4" key="1">
    <citation type="submission" date="2020-11" db="EMBL/GenBank/DDBJ databases">
        <title>Indigenous Rhizobia Nodulating Common beans in Western Kenya.</title>
        <authorList>
            <person name="Wekesa C.S."/>
            <person name="Oelmueller R."/>
            <person name="Furch A.C."/>
        </authorList>
    </citation>
    <scope>NUCLEOTIDE SEQUENCE [LARGE SCALE GENOMIC DNA]</scope>
    <source>
        <strain evidence="4">BS3</strain>
    </source>
</reference>
<dbReference type="PIRSF" id="PIRSF001365">
    <property type="entry name" value="DHDPS"/>
    <property type="match status" value="1"/>
</dbReference>
<evidence type="ECO:0000256" key="2">
    <source>
        <dbReference type="PIRNR" id="PIRNR001365"/>
    </source>
</evidence>
<dbReference type="GO" id="GO:0019262">
    <property type="term" value="P:N-acetylneuraminate catabolic process"/>
    <property type="evidence" value="ECO:0007669"/>
    <property type="project" value="TreeGrafter"/>
</dbReference>
<evidence type="ECO:0000256" key="1">
    <source>
        <dbReference type="ARBA" id="ARBA00023239"/>
    </source>
</evidence>
<sequence>MTMTSRRHPIAGNWASLLLPIAEDNSIDFEKLGEEIDILIAAQVDGIYSNGTAGEFHNQTETEYERIQEMLASRCRAAGMAFIIGACQPDPIIMLDRLRRATAHKPLAIQVILPDWWPLTNLEAIDFLQRASEAADGIPLILYNPPHAKRVLRPAELSDVCGPCPSVVGMKIADGDDAWYAQARVYLGEFALFIPGHHLATGIKRGVAAGAFSNVACLSPRGAQAWTALMHTDIDAALEIESRICAFMDSDIVPFRREHGYSNAALDKLLAAIGDWGPVTTRLRWPYRFISEQDANGLRDRARRMIPELFAR</sequence>
<dbReference type="InterPro" id="IPR002220">
    <property type="entry name" value="DapA-like"/>
</dbReference>
<dbReference type="PANTHER" id="PTHR42849">
    <property type="entry name" value="N-ACETYLNEURAMINATE LYASE"/>
    <property type="match status" value="1"/>
</dbReference>
<comment type="similarity">
    <text evidence="2">Belongs to the DapA family.</text>
</comment>
<dbReference type="GeneID" id="45956014"/>
<evidence type="ECO:0000313" key="3">
    <source>
        <dbReference type="EMBL" id="QPK08022.1"/>
    </source>
</evidence>
<gene>
    <name evidence="3" type="ORF">HER27_016340</name>
</gene>
<accession>A0A7X6IYR0</accession>
<dbReference type="Pfam" id="PF00701">
    <property type="entry name" value="DHDPS"/>
    <property type="match status" value="1"/>
</dbReference>
<protein>
    <submittedName>
        <fullName evidence="3">Dihydrodipicolinate synthase family protein</fullName>
    </submittedName>
</protein>
<proteinExistence type="inferred from homology"/>
<dbReference type="PANTHER" id="PTHR42849:SF1">
    <property type="entry name" value="N-ACETYLNEURAMINATE LYASE"/>
    <property type="match status" value="1"/>
</dbReference>
<dbReference type="AlphaFoldDB" id="A0A7X6IYR0"/>
<dbReference type="Proteomes" id="UP000540266">
    <property type="component" value="Chromosome"/>
</dbReference>
<organism evidence="3 4">
    <name type="scientific">Rhizobium phaseoli</name>
    <dbReference type="NCBI Taxonomy" id="396"/>
    <lineage>
        <taxon>Bacteria</taxon>
        <taxon>Pseudomonadati</taxon>
        <taxon>Pseudomonadota</taxon>
        <taxon>Alphaproteobacteria</taxon>
        <taxon>Hyphomicrobiales</taxon>
        <taxon>Rhizobiaceae</taxon>
        <taxon>Rhizobium/Agrobacterium group</taxon>
        <taxon>Rhizobium</taxon>
    </lineage>
</organism>